<feature type="transmembrane region" description="Helical" evidence="1">
    <location>
        <begin position="132"/>
        <end position="151"/>
    </location>
</feature>
<evidence type="ECO:0000256" key="1">
    <source>
        <dbReference type="SAM" id="Phobius"/>
    </source>
</evidence>
<protein>
    <submittedName>
        <fullName evidence="2">DUF2269 family protein</fullName>
    </submittedName>
</protein>
<sequence>MGYEGFKLLHLLGVVLLIGNVTVTSIWKLYADRTRDVRIIRFAQRLVTITDWFFTFWGIVLLVVGGFGAAGLAGMDPLRDGWLVWSEVQFLLAGLVWLGLLVPIQIRQARLARGFEEGVPIPVEYWRLGRRWIAWGLVATVPLVGAMWSMIAKG</sequence>
<dbReference type="InterPro" id="IPR018729">
    <property type="entry name" value="DUF2269_transmembrane"/>
</dbReference>
<evidence type="ECO:0000313" key="3">
    <source>
        <dbReference type="Proteomes" id="UP001243009"/>
    </source>
</evidence>
<feature type="transmembrane region" description="Helical" evidence="1">
    <location>
        <begin position="82"/>
        <end position="104"/>
    </location>
</feature>
<proteinExistence type="predicted"/>
<reference evidence="2 3" key="1">
    <citation type="submission" date="2023-08" db="EMBL/GenBank/DDBJ databases">
        <title>The draft genome sequence of Paracraurococcus sp. LOR1-02.</title>
        <authorList>
            <person name="Kingkaew E."/>
            <person name="Tanasupawat S."/>
        </authorList>
    </citation>
    <scope>NUCLEOTIDE SEQUENCE [LARGE SCALE GENOMIC DNA]</scope>
    <source>
        <strain evidence="2 3">LOR1-02</strain>
    </source>
</reference>
<accession>A0ABT9DTP6</accession>
<keyword evidence="1" id="KW-1133">Transmembrane helix</keyword>
<keyword evidence="3" id="KW-1185">Reference proteome</keyword>
<keyword evidence="1" id="KW-0812">Transmembrane</keyword>
<dbReference type="Pfam" id="PF10027">
    <property type="entry name" value="DUF2269"/>
    <property type="match status" value="1"/>
</dbReference>
<dbReference type="RefSeq" id="WP_305102141.1">
    <property type="nucleotide sequence ID" value="NZ_JAUTWS010000002.1"/>
</dbReference>
<keyword evidence="1" id="KW-0472">Membrane</keyword>
<feature type="transmembrane region" description="Helical" evidence="1">
    <location>
        <begin position="52"/>
        <end position="70"/>
    </location>
</feature>
<comment type="caution">
    <text evidence="2">The sequence shown here is derived from an EMBL/GenBank/DDBJ whole genome shotgun (WGS) entry which is preliminary data.</text>
</comment>
<feature type="transmembrane region" description="Helical" evidence="1">
    <location>
        <begin position="12"/>
        <end position="31"/>
    </location>
</feature>
<dbReference type="Proteomes" id="UP001243009">
    <property type="component" value="Unassembled WGS sequence"/>
</dbReference>
<name>A0ABT9DTP6_9PROT</name>
<organism evidence="2 3">
    <name type="scientific">Paracraurococcus lichenis</name>
    <dbReference type="NCBI Taxonomy" id="3064888"/>
    <lineage>
        <taxon>Bacteria</taxon>
        <taxon>Pseudomonadati</taxon>
        <taxon>Pseudomonadota</taxon>
        <taxon>Alphaproteobacteria</taxon>
        <taxon>Acetobacterales</taxon>
        <taxon>Roseomonadaceae</taxon>
        <taxon>Paracraurococcus</taxon>
    </lineage>
</organism>
<gene>
    <name evidence="2" type="ORF">Q7A36_02890</name>
</gene>
<dbReference type="EMBL" id="JAUTWS010000002">
    <property type="protein sequence ID" value="MDO9707275.1"/>
    <property type="molecule type" value="Genomic_DNA"/>
</dbReference>
<evidence type="ECO:0000313" key="2">
    <source>
        <dbReference type="EMBL" id="MDO9707275.1"/>
    </source>
</evidence>